<dbReference type="Proteomes" id="UP000095558">
    <property type="component" value="Unassembled WGS sequence"/>
</dbReference>
<dbReference type="InterPro" id="IPR008160">
    <property type="entry name" value="Collagen"/>
</dbReference>
<dbReference type="AlphaFoldDB" id="A0A174D6L8"/>
<evidence type="ECO:0000256" key="1">
    <source>
        <dbReference type="SAM" id="MobiDB-lite"/>
    </source>
</evidence>
<dbReference type="Gene3D" id="1.20.5.320">
    <property type="entry name" value="6-Phosphogluconate Dehydrogenase, domain 3"/>
    <property type="match status" value="1"/>
</dbReference>
<accession>A0A174D6L8</accession>
<dbReference type="RefSeq" id="WP_055276362.1">
    <property type="nucleotide sequence ID" value="NZ_CYZV01000017.1"/>
</dbReference>
<reference evidence="2 3" key="1">
    <citation type="submission" date="2015-09" db="EMBL/GenBank/DDBJ databases">
        <authorList>
            <consortium name="Pathogen Informatics"/>
        </authorList>
    </citation>
    <scope>NUCLEOTIDE SEQUENCE [LARGE SCALE GENOMIC DNA]</scope>
    <source>
        <strain evidence="2 3">2789STDY5834855</strain>
    </source>
</reference>
<protein>
    <submittedName>
        <fullName evidence="2">Collagen triple helix repeat (20 copies)</fullName>
    </submittedName>
</protein>
<keyword evidence="2" id="KW-0176">Collagen</keyword>
<evidence type="ECO:0000313" key="2">
    <source>
        <dbReference type="EMBL" id="CUO20877.1"/>
    </source>
</evidence>
<name>A0A174D6L8_9CLOT</name>
<dbReference type="EMBL" id="CYZV01000017">
    <property type="protein sequence ID" value="CUO20877.1"/>
    <property type="molecule type" value="Genomic_DNA"/>
</dbReference>
<feature type="region of interest" description="Disordered" evidence="1">
    <location>
        <begin position="24"/>
        <end position="78"/>
    </location>
</feature>
<evidence type="ECO:0000313" key="3">
    <source>
        <dbReference type="Proteomes" id="UP000095558"/>
    </source>
</evidence>
<organism evidence="2 3">
    <name type="scientific">Clostridium disporicum</name>
    <dbReference type="NCBI Taxonomy" id="84024"/>
    <lineage>
        <taxon>Bacteria</taxon>
        <taxon>Bacillati</taxon>
        <taxon>Bacillota</taxon>
        <taxon>Clostridia</taxon>
        <taxon>Eubacteriales</taxon>
        <taxon>Clostridiaceae</taxon>
        <taxon>Clostridium</taxon>
    </lineage>
</organism>
<dbReference type="Pfam" id="PF01391">
    <property type="entry name" value="Collagen"/>
    <property type="match status" value="1"/>
</dbReference>
<proteinExistence type="predicted"/>
<sequence>MAYQKHTWQDGELITHERLNAIENGISEIELTPGPQGATGPKGDTGAQGPKGDRGETGPQGPKGEVGPAGPQGEKGADAVINKLNKVDALAGEADAATIVTAFNNLIEDLKSKGFMNSN</sequence>
<gene>
    <name evidence="2" type="ORF">ERS852470_01714</name>
</gene>